<reference evidence="1 2" key="1">
    <citation type="submission" date="2014-04" db="EMBL/GenBank/DDBJ databases">
        <authorList>
            <consortium name="DOE Joint Genome Institute"/>
            <person name="Kuo A."/>
            <person name="Kohler A."/>
            <person name="Nagy L.G."/>
            <person name="Floudas D."/>
            <person name="Copeland A."/>
            <person name="Barry K.W."/>
            <person name="Cichocki N."/>
            <person name="Veneault-Fourrey C."/>
            <person name="LaButti K."/>
            <person name="Lindquist E.A."/>
            <person name="Lipzen A."/>
            <person name="Lundell T."/>
            <person name="Morin E."/>
            <person name="Murat C."/>
            <person name="Sun H."/>
            <person name="Tunlid A."/>
            <person name="Henrissat B."/>
            <person name="Grigoriev I.V."/>
            <person name="Hibbett D.S."/>
            <person name="Martin F."/>
            <person name="Nordberg H.P."/>
            <person name="Cantor M.N."/>
            <person name="Hua S.X."/>
        </authorList>
    </citation>
    <scope>NUCLEOTIDE SEQUENCE [LARGE SCALE GENOMIC DNA]</scope>
    <source>
        <strain evidence="1 2">LaAM-08-1</strain>
    </source>
</reference>
<organism evidence="1 2">
    <name type="scientific">Laccaria amethystina LaAM-08-1</name>
    <dbReference type="NCBI Taxonomy" id="1095629"/>
    <lineage>
        <taxon>Eukaryota</taxon>
        <taxon>Fungi</taxon>
        <taxon>Dikarya</taxon>
        <taxon>Basidiomycota</taxon>
        <taxon>Agaricomycotina</taxon>
        <taxon>Agaricomycetes</taxon>
        <taxon>Agaricomycetidae</taxon>
        <taxon>Agaricales</taxon>
        <taxon>Agaricineae</taxon>
        <taxon>Hydnangiaceae</taxon>
        <taxon>Laccaria</taxon>
    </lineage>
</organism>
<accession>A0A0C9WM70</accession>
<keyword evidence="2" id="KW-1185">Reference proteome</keyword>
<dbReference type="Proteomes" id="UP000054477">
    <property type="component" value="Unassembled WGS sequence"/>
</dbReference>
<evidence type="ECO:0000313" key="1">
    <source>
        <dbReference type="EMBL" id="KIJ90905.1"/>
    </source>
</evidence>
<reference evidence="2" key="2">
    <citation type="submission" date="2015-01" db="EMBL/GenBank/DDBJ databases">
        <title>Evolutionary Origins and Diversification of the Mycorrhizal Mutualists.</title>
        <authorList>
            <consortium name="DOE Joint Genome Institute"/>
            <consortium name="Mycorrhizal Genomics Consortium"/>
            <person name="Kohler A."/>
            <person name="Kuo A."/>
            <person name="Nagy L.G."/>
            <person name="Floudas D."/>
            <person name="Copeland A."/>
            <person name="Barry K.W."/>
            <person name="Cichocki N."/>
            <person name="Veneault-Fourrey C."/>
            <person name="LaButti K."/>
            <person name="Lindquist E.A."/>
            <person name="Lipzen A."/>
            <person name="Lundell T."/>
            <person name="Morin E."/>
            <person name="Murat C."/>
            <person name="Riley R."/>
            <person name="Ohm R."/>
            <person name="Sun H."/>
            <person name="Tunlid A."/>
            <person name="Henrissat B."/>
            <person name="Grigoriev I.V."/>
            <person name="Hibbett D.S."/>
            <person name="Martin F."/>
        </authorList>
    </citation>
    <scope>NUCLEOTIDE SEQUENCE [LARGE SCALE GENOMIC DNA]</scope>
    <source>
        <strain evidence="2">LaAM-08-1</strain>
    </source>
</reference>
<name>A0A0C9WM70_9AGAR</name>
<proteinExistence type="predicted"/>
<sequence length="149" mass="16164">MNLNPGPYLPLPLSEAQSTHTASCDISACPNVFLPLRPSPSHPRHQATTKRAVYTQSSDRWPRHLLDEAISASISFLMGGDSASPRRALRWTRYHEWLVLGLRNAMVGVGSKRGCEEFKGGNCGSNEEGGVVIEDLADLSSSGVANLYV</sequence>
<gene>
    <name evidence="1" type="ORF">K443DRAFT_686411</name>
</gene>
<dbReference type="EMBL" id="KN839087">
    <property type="protein sequence ID" value="KIJ90905.1"/>
    <property type="molecule type" value="Genomic_DNA"/>
</dbReference>
<dbReference type="AlphaFoldDB" id="A0A0C9WM70"/>
<evidence type="ECO:0000313" key="2">
    <source>
        <dbReference type="Proteomes" id="UP000054477"/>
    </source>
</evidence>
<dbReference type="HOGENOM" id="CLU_1749975_0_0_1"/>
<protein>
    <submittedName>
        <fullName evidence="1">Uncharacterized protein</fullName>
    </submittedName>
</protein>